<evidence type="ECO:0000259" key="8">
    <source>
        <dbReference type="PROSITE" id="PS50850"/>
    </source>
</evidence>
<feature type="transmembrane region" description="Helical" evidence="7">
    <location>
        <begin position="371"/>
        <end position="392"/>
    </location>
</feature>
<keyword evidence="6 7" id="KW-0472">Membrane</keyword>
<feature type="transmembrane region" description="Helical" evidence="7">
    <location>
        <begin position="307"/>
        <end position="326"/>
    </location>
</feature>
<feature type="transmembrane region" description="Helical" evidence="7">
    <location>
        <begin position="30"/>
        <end position="47"/>
    </location>
</feature>
<accession>A0A366LP16</accession>
<keyword evidence="5 7" id="KW-1133">Transmembrane helix</keyword>
<dbReference type="GO" id="GO:0022857">
    <property type="term" value="F:transmembrane transporter activity"/>
    <property type="evidence" value="ECO:0007669"/>
    <property type="project" value="InterPro"/>
</dbReference>
<feature type="transmembrane region" description="Helical" evidence="7">
    <location>
        <begin position="332"/>
        <end position="350"/>
    </location>
</feature>
<evidence type="ECO:0000313" key="10">
    <source>
        <dbReference type="Proteomes" id="UP000253303"/>
    </source>
</evidence>
<proteinExistence type="predicted"/>
<dbReference type="GO" id="GO:0005886">
    <property type="term" value="C:plasma membrane"/>
    <property type="evidence" value="ECO:0007669"/>
    <property type="project" value="UniProtKB-SubCell"/>
</dbReference>
<dbReference type="InterPro" id="IPR011701">
    <property type="entry name" value="MFS"/>
</dbReference>
<comment type="caution">
    <text evidence="9">The sequence shown here is derived from an EMBL/GenBank/DDBJ whole genome shotgun (WGS) entry which is preliminary data.</text>
</comment>
<dbReference type="PROSITE" id="PS00217">
    <property type="entry name" value="SUGAR_TRANSPORT_2"/>
    <property type="match status" value="1"/>
</dbReference>
<evidence type="ECO:0000256" key="3">
    <source>
        <dbReference type="ARBA" id="ARBA00022475"/>
    </source>
</evidence>
<dbReference type="InterPro" id="IPR020846">
    <property type="entry name" value="MFS_dom"/>
</dbReference>
<protein>
    <submittedName>
        <fullName evidence="9">MFS transporter</fullName>
    </submittedName>
</protein>
<evidence type="ECO:0000256" key="4">
    <source>
        <dbReference type="ARBA" id="ARBA00022692"/>
    </source>
</evidence>
<dbReference type="Pfam" id="PF07690">
    <property type="entry name" value="MFS_1"/>
    <property type="match status" value="1"/>
</dbReference>
<gene>
    <name evidence="9" type="ORF">DP939_33740</name>
</gene>
<dbReference type="PANTHER" id="PTHR43045:SF1">
    <property type="entry name" value="SHIKIMATE TRANSPORTER"/>
    <property type="match status" value="1"/>
</dbReference>
<reference evidence="9 10" key="1">
    <citation type="submission" date="2018-06" db="EMBL/GenBank/DDBJ databases">
        <title>Sphaerisporangium craniellae sp. nov., isolated from a marine sponge in the South China Sea.</title>
        <authorList>
            <person name="Li L."/>
        </authorList>
    </citation>
    <scope>NUCLEOTIDE SEQUENCE [LARGE SCALE GENOMIC DNA]</scope>
    <source>
        <strain evidence="9 10">LHW63015</strain>
    </source>
</reference>
<dbReference type="InterPro" id="IPR036259">
    <property type="entry name" value="MFS_trans_sf"/>
</dbReference>
<feature type="transmembrane region" description="Helical" evidence="7">
    <location>
        <begin position="53"/>
        <end position="74"/>
    </location>
</feature>
<evidence type="ECO:0000256" key="5">
    <source>
        <dbReference type="ARBA" id="ARBA00022989"/>
    </source>
</evidence>
<keyword evidence="10" id="KW-1185">Reference proteome</keyword>
<comment type="subcellular location">
    <subcellularLocation>
        <location evidence="1">Cell membrane</location>
        <topology evidence="1">Multi-pass membrane protein</topology>
    </subcellularLocation>
</comment>
<evidence type="ECO:0000256" key="1">
    <source>
        <dbReference type="ARBA" id="ARBA00004651"/>
    </source>
</evidence>
<dbReference type="OrthoDB" id="3768022at2"/>
<dbReference type="InterPro" id="IPR005829">
    <property type="entry name" value="Sugar_transporter_CS"/>
</dbReference>
<sequence>MPPTKITLDREHRRVVLAAMVGTTIEWYDFFIYAISTGLVFATQFFGGAGKNALLVSFATIGISFFFRPLGAIVAGHLGDRVGRRAMLIFTLLLMGVSTALMGLVPSSDAIGAAAPILLVLLRIMQGLSAGGEWGGAALLAVEHAPADRRGLYGAFPQIGVPIGLLLANGVLAATAAITGPDRFLDWGWRIPFLLSVVLIVFGMYIRTRVTESPVFEEVKKTRTQSSVPLVPLFKHHWTLVIVGALLFAANNAVGYMATGGYIQSYAVKTLHLDRTTVLAAVMISAVGWLVSTMLGGWLADRHGRLPIYRIGFVVQLAWMFPFFALVNTANLALIILALVLFTIGLGFTYGPQPALYAEMYPTRVRYSGAAISYAIGAILGGAFAPTIAEALQTRTGTVYAVGVYLAIVTLIGLIATFLVKDRPGTPFTEAPTPKPLAEDRP</sequence>
<feature type="transmembrane region" description="Helical" evidence="7">
    <location>
        <begin position="117"/>
        <end position="142"/>
    </location>
</feature>
<evidence type="ECO:0000256" key="6">
    <source>
        <dbReference type="ARBA" id="ARBA00023136"/>
    </source>
</evidence>
<dbReference type="PROSITE" id="PS50850">
    <property type="entry name" value="MFS"/>
    <property type="match status" value="1"/>
</dbReference>
<evidence type="ECO:0000256" key="2">
    <source>
        <dbReference type="ARBA" id="ARBA00022448"/>
    </source>
</evidence>
<evidence type="ECO:0000256" key="7">
    <source>
        <dbReference type="SAM" id="Phobius"/>
    </source>
</evidence>
<dbReference type="PANTHER" id="PTHR43045">
    <property type="entry name" value="SHIKIMATE TRANSPORTER"/>
    <property type="match status" value="1"/>
</dbReference>
<dbReference type="RefSeq" id="WP_113984897.1">
    <property type="nucleotide sequence ID" value="NZ_QMEY01000021.1"/>
</dbReference>
<dbReference type="CDD" id="cd17369">
    <property type="entry name" value="MFS_ShiA_like"/>
    <property type="match status" value="1"/>
</dbReference>
<dbReference type="AlphaFoldDB" id="A0A366LP16"/>
<dbReference type="Gene3D" id="1.20.1250.20">
    <property type="entry name" value="MFS general substrate transporter like domains"/>
    <property type="match status" value="1"/>
</dbReference>
<name>A0A366LP16_9ACTN</name>
<feature type="transmembrane region" description="Helical" evidence="7">
    <location>
        <begin position="187"/>
        <end position="206"/>
    </location>
</feature>
<dbReference type="Proteomes" id="UP000253303">
    <property type="component" value="Unassembled WGS sequence"/>
</dbReference>
<feature type="transmembrane region" description="Helical" evidence="7">
    <location>
        <begin position="86"/>
        <end position="105"/>
    </location>
</feature>
<keyword evidence="4 7" id="KW-0812">Transmembrane</keyword>
<feature type="transmembrane region" description="Helical" evidence="7">
    <location>
        <begin position="238"/>
        <end position="258"/>
    </location>
</feature>
<feature type="domain" description="Major facilitator superfamily (MFS) profile" evidence="8">
    <location>
        <begin position="15"/>
        <end position="425"/>
    </location>
</feature>
<organism evidence="9 10">
    <name type="scientific">Spongiactinospora rosea</name>
    <dbReference type="NCBI Taxonomy" id="2248750"/>
    <lineage>
        <taxon>Bacteria</taxon>
        <taxon>Bacillati</taxon>
        <taxon>Actinomycetota</taxon>
        <taxon>Actinomycetes</taxon>
        <taxon>Streptosporangiales</taxon>
        <taxon>Streptosporangiaceae</taxon>
        <taxon>Spongiactinospora</taxon>
    </lineage>
</organism>
<keyword evidence="2" id="KW-0813">Transport</keyword>
<dbReference type="EMBL" id="QMEY01000021">
    <property type="protein sequence ID" value="RBQ15656.1"/>
    <property type="molecule type" value="Genomic_DNA"/>
</dbReference>
<keyword evidence="3" id="KW-1003">Cell membrane</keyword>
<feature type="transmembrane region" description="Helical" evidence="7">
    <location>
        <begin position="163"/>
        <end position="181"/>
    </location>
</feature>
<evidence type="ECO:0000313" key="9">
    <source>
        <dbReference type="EMBL" id="RBQ15656.1"/>
    </source>
</evidence>
<dbReference type="SUPFAM" id="SSF103473">
    <property type="entry name" value="MFS general substrate transporter"/>
    <property type="match status" value="1"/>
</dbReference>
<feature type="transmembrane region" description="Helical" evidence="7">
    <location>
        <begin position="398"/>
        <end position="420"/>
    </location>
</feature>
<feature type="transmembrane region" description="Helical" evidence="7">
    <location>
        <begin position="278"/>
        <end position="300"/>
    </location>
</feature>